<evidence type="ECO:0000313" key="3">
    <source>
        <dbReference type="Proteomes" id="UP000000763"/>
    </source>
</evidence>
<reference evidence="1" key="1">
    <citation type="submission" date="2002-09" db="EMBL/GenBank/DDBJ databases">
        <title>Oryza sativa nipponbare(GA3) genomic DNA, chromosome 6, BAC clone:OSJNBa0063H02.</title>
        <authorList>
            <person name="Sasaki T."/>
            <person name="Matsumoto T."/>
            <person name="Katayose Y."/>
        </authorList>
    </citation>
    <scope>NUCLEOTIDE SEQUENCE</scope>
</reference>
<accession>Q5VMY7</accession>
<dbReference type="Proteomes" id="UP000000763">
    <property type="component" value="Chromosome 6"/>
</dbReference>
<protein>
    <submittedName>
        <fullName evidence="2">Uncharacterized protein</fullName>
    </submittedName>
</protein>
<sequence>MTKLRINGSRVGIAEEAWFDEDDGVVDPVNSSVVVNDNDEMAVELGAIAVVDASLRGNMSCIVLVMTIVSRYFDGAKMQYLLEMLEER</sequence>
<dbReference type="AlphaFoldDB" id="Q5VMY7"/>
<gene>
    <name evidence="1" type="ORF">OSJNBa0063H02.12</name>
    <name evidence="2" type="ORF">P0456E06.38</name>
</gene>
<evidence type="ECO:0000313" key="1">
    <source>
        <dbReference type="EMBL" id="BAD69124.1"/>
    </source>
</evidence>
<evidence type="ECO:0000313" key="2">
    <source>
        <dbReference type="EMBL" id="BAD69188.1"/>
    </source>
</evidence>
<organism evidence="2 3">
    <name type="scientific">Oryza sativa subsp. japonica</name>
    <name type="common">Rice</name>
    <dbReference type="NCBI Taxonomy" id="39947"/>
    <lineage>
        <taxon>Eukaryota</taxon>
        <taxon>Viridiplantae</taxon>
        <taxon>Streptophyta</taxon>
        <taxon>Embryophyta</taxon>
        <taxon>Tracheophyta</taxon>
        <taxon>Spermatophyta</taxon>
        <taxon>Magnoliopsida</taxon>
        <taxon>Liliopsida</taxon>
        <taxon>Poales</taxon>
        <taxon>Poaceae</taxon>
        <taxon>BOP clade</taxon>
        <taxon>Oryzoideae</taxon>
        <taxon>Oryzeae</taxon>
        <taxon>Oryzinae</taxon>
        <taxon>Oryza</taxon>
        <taxon>Oryza sativa</taxon>
    </lineage>
</organism>
<reference evidence="3" key="3">
    <citation type="journal article" date="2005" name="Nature">
        <title>The map-based sequence of the rice genome.</title>
        <authorList>
            <consortium name="International rice genome sequencing project (IRGSP)"/>
            <person name="Matsumoto T."/>
            <person name="Wu J."/>
            <person name="Kanamori H."/>
            <person name="Katayose Y."/>
            <person name="Fujisawa M."/>
            <person name="Namiki N."/>
            <person name="Mizuno H."/>
            <person name="Yamamoto K."/>
            <person name="Antonio B.A."/>
            <person name="Baba T."/>
            <person name="Sakata K."/>
            <person name="Nagamura Y."/>
            <person name="Aoki H."/>
            <person name="Arikawa K."/>
            <person name="Arita K."/>
            <person name="Bito T."/>
            <person name="Chiden Y."/>
            <person name="Fujitsuka N."/>
            <person name="Fukunaka R."/>
            <person name="Hamada M."/>
            <person name="Harada C."/>
            <person name="Hayashi A."/>
            <person name="Hijishita S."/>
            <person name="Honda M."/>
            <person name="Hosokawa S."/>
            <person name="Ichikawa Y."/>
            <person name="Idonuma A."/>
            <person name="Iijima M."/>
            <person name="Ikeda M."/>
            <person name="Ikeno M."/>
            <person name="Ito K."/>
            <person name="Ito S."/>
            <person name="Ito T."/>
            <person name="Ito Y."/>
            <person name="Ito Y."/>
            <person name="Iwabuchi A."/>
            <person name="Kamiya K."/>
            <person name="Karasawa W."/>
            <person name="Kurita K."/>
            <person name="Katagiri S."/>
            <person name="Kikuta A."/>
            <person name="Kobayashi H."/>
            <person name="Kobayashi N."/>
            <person name="Machita K."/>
            <person name="Maehara T."/>
            <person name="Masukawa M."/>
            <person name="Mizubayashi T."/>
            <person name="Mukai Y."/>
            <person name="Nagasaki H."/>
            <person name="Nagata Y."/>
            <person name="Naito S."/>
            <person name="Nakashima M."/>
            <person name="Nakama Y."/>
            <person name="Nakamichi Y."/>
            <person name="Nakamura M."/>
            <person name="Meguro A."/>
            <person name="Negishi M."/>
            <person name="Ohta I."/>
            <person name="Ohta T."/>
            <person name="Okamoto M."/>
            <person name="Ono N."/>
            <person name="Saji S."/>
            <person name="Sakaguchi M."/>
            <person name="Sakai K."/>
            <person name="Shibata M."/>
            <person name="Shimokawa T."/>
            <person name="Song J."/>
            <person name="Takazaki Y."/>
            <person name="Terasawa K."/>
            <person name="Tsugane M."/>
            <person name="Tsuji K."/>
            <person name="Ueda S."/>
            <person name="Waki K."/>
            <person name="Yamagata H."/>
            <person name="Yamamoto M."/>
            <person name="Yamamoto S."/>
            <person name="Yamane H."/>
            <person name="Yoshiki S."/>
            <person name="Yoshihara R."/>
            <person name="Yukawa K."/>
            <person name="Zhong H."/>
            <person name="Yano M."/>
            <person name="Yuan Q."/>
            <person name="Ouyang S."/>
            <person name="Liu J."/>
            <person name="Jones K.M."/>
            <person name="Gansberger K."/>
            <person name="Moffat K."/>
            <person name="Hill J."/>
            <person name="Bera J."/>
            <person name="Fadrosh D."/>
            <person name="Jin S."/>
            <person name="Johri S."/>
            <person name="Kim M."/>
            <person name="Overton L."/>
            <person name="Reardon M."/>
            <person name="Tsitrin T."/>
            <person name="Vuong H."/>
            <person name="Weaver B."/>
            <person name="Ciecko A."/>
            <person name="Tallon L."/>
            <person name="Jackson J."/>
            <person name="Pai G."/>
            <person name="Aken S.V."/>
            <person name="Utterback T."/>
            <person name="Reidmuller S."/>
            <person name="Feldblyum T."/>
            <person name="Hsiao J."/>
            <person name="Zismann V."/>
            <person name="Iobst S."/>
            <person name="de Vazeille A.R."/>
            <person name="Buell C.R."/>
            <person name="Ying K."/>
            <person name="Li Y."/>
            <person name="Lu T."/>
            <person name="Huang Y."/>
            <person name="Zhao Q."/>
            <person name="Feng Q."/>
            <person name="Zhang L."/>
            <person name="Zhu J."/>
            <person name="Weng Q."/>
            <person name="Mu J."/>
            <person name="Lu Y."/>
            <person name="Fan D."/>
            <person name="Liu Y."/>
            <person name="Guan J."/>
            <person name="Zhang Y."/>
            <person name="Yu S."/>
            <person name="Liu X."/>
            <person name="Zhang Y."/>
            <person name="Hong G."/>
            <person name="Han B."/>
            <person name="Choisne N."/>
            <person name="Demange N."/>
            <person name="Orjeda G."/>
            <person name="Samain S."/>
            <person name="Cattolico L."/>
            <person name="Pelletier E."/>
            <person name="Couloux A."/>
            <person name="Segurens B."/>
            <person name="Wincker P."/>
            <person name="D'Hont A."/>
            <person name="Scarpelli C."/>
            <person name="Weissenbach J."/>
            <person name="Salanoubat M."/>
            <person name="Quetier F."/>
            <person name="Yu Y."/>
            <person name="Kim H.R."/>
            <person name="Rambo T."/>
            <person name="Currie J."/>
            <person name="Collura K."/>
            <person name="Luo M."/>
            <person name="Yang T."/>
            <person name="Ammiraju J.S.S."/>
            <person name="Engler F."/>
            <person name="Soderlund C."/>
            <person name="Wing R.A."/>
            <person name="Palmer L.E."/>
            <person name="de la Bastide M."/>
            <person name="Spiegel L."/>
            <person name="Nascimento L."/>
            <person name="Zutavern T."/>
            <person name="O'Shaughnessy A."/>
            <person name="Dike S."/>
            <person name="Dedhia N."/>
            <person name="Preston R."/>
            <person name="Balija V."/>
            <person name="McCombie W.R."/>
            <person name="Chow T."/>
            <person name="Chen H."/>
            <person name="Chung M."/>
            <person name="Chen C."/>
            <person name="Shaw J."/>
            <person name="Wu H."/>
            <person name="Hsiao K."/>
            <person name="Chao Y."/>
            <person name="Chu M."/>
            <person name="Cheng C."/>
            <person name="Hour A."/>
            <person name="Lee P."/>
            <person name="Lin S."/>
            <person name="Lin Y."/>
            <person name="Liou J."/>
            <person name="Liu S."/>
            <person name="Hsing Y."/>
            <person name="Raghuvanshi S."/>
            <person name="Mohanty A."/>
            <person name="Bharti A.K."/>
            <person name="Gaur A."/>
            <person name="Gupta V."/>
            <person name="Kumar D."/>
            <person name="Ravi V."/>
            <person name="Vij S."/>
            <person name="Kapur A."/>
            <person name="Khurana P."/>
            <person name="Khurana P."/>
            <person name="Khurana J.P."/>
            <person name="Tyagi A.K."/>
            <person name="Gaikwad K."/>
            <person name="Singh A."/>
            <person name="Dalal V."/>
            <person name="Srivastava S."/>
            <person name="Dixit A."/>
            <person name="Pal A.K."/>
            <person name="Ghazi I.A."/>
            <person name="Yadav M."/>
            <person name="Pandit A."/>
            <person name="Bhargava A."/>
            <person name="Sureshbabu K."/>
            <person name="Batra K."/>
            <person name="Sharma T.R."/>
            <person name="Mohapatra T."/>
            <person name="Singh N.K."/>
            <person name="Messing J."/>
            <person name="Nelson A.B."/>
            <person name="Fuks G."/>
            <person name="Kavchok S."/>
            <person name="Keizer G."/>
            <person name="Linton E."/>
            <person name="Llaca V."/>
            <person name="Song R."/>
            <person name="Tanyolac B."/>
            <person name="Young S."/>
            <person name="Ho-Il K."/>
            <person name="Hahn J.H."/>
            <person name="Sangsakoo G."/>
            <person name="Vanavichit A."/>
            <person name="de Mattos Luiz.A.T."/>
            <person name="Zimmer P.D."/>
            <person name="Malone G."/>
            <person name="Dellagostin O."/>
            <person name="de Oliveira A.C."/>
            <person name="Bevan M."/>
            <person name="Bancroft I."/>
            <person name="Minx P."/>
            <person name="Cordum H."/>
            <person name="Wilson R."/>
            <person name="Cheng Z."/>
            <person name="Jin W."/>
            <person name="Jiang J."/>
            <person name="Leong S.A."/>
            <person name="Iwama H."/>
            <person name="Gojobori T."/>
            <person name="Itoh T."/>
            <person name="Niimura Y."/>
            <person name="Fujii Y."/>
            <person name="Habara T."/>
            <person name="Sakai H."/>
            <person name="Sato Y."/>
            <person name="Wilson G."/>
            <person name="Kumar K."/>
            <person name="McCouch S."/>
            <person name="Juretic N."/>
            <person name="Hoen D."/>
            <person name="Wright S."/>
            <person name="Bruskiewich R."/>
            <person name="Bureau T."/>
            <person name="Miyao A."/>
            <person name="Hirochika H."/>
            <person name="Nishikawa T."/>
            <person name="Kadowaki K."/>
            <person name="Sugiura M."/>
            <person name="Burr B."/>
            <person name="Sasaki T."/>
        </authorList>
    </citation>
    <scope>NUCLEOTIDE SEQUENCE [LARGE SCALE GENOMIC DNA]</scope>
    <source>
        <strain evidence="3">cv. Nipponbare</strain>
    </source>
</reference>
<reference evidence="3" key="4">
    <citation type="journal article" date="2008" name="Nucleic Acids Res.">
        <title>The rice annotation project database (RAP-DB): 2008 update.</title>
        <authorList>
            <consortium name="The rice annotation project (RAP)"/>
        </authorList>
    </citation>
    <scope>GENOME REANNOTATION</scope>
    <source>
        <strain evidence="3">cv. Nipponbare</strain>
    </source>
</reference>
<name>Q5VMY7_ORYSJ</name>
<dbReference type="EMBL" id="AP005822">
    <property type="protein sequence ID" value="BAD69188.1"/>
    <property type="molecule type" value="Genomic_DNA"/>
</dbReference>
<dbReference type="EMBL" id="AP005695">
    <property type="protein sequence ID" value="BAD69124.1"/>
    <property type="molecule type" value="Genomic_DNA"/>
</dbReference>
<proteinExistence type="predicted"/>
<reference evidence="2" key="2">
    <citation type="submission" date="2002-10" db="EMBL/GenBank/DDBJ databases">
        <title>Oryza sativa nipponbare(GA3) genomic DNA, chromosome 6, PAC clone:P0456E06.</title>
        <authorList>
            <person name="Sasaki T."/>
            <person name="Matsumoto T."/>
            <person name="Katayose Y."/>
        </authorList>
    </citation>
    <scope>NUCLEOTIDE SEQUENCE</scope>
</reference>